<dbReference type="Gene3D" id="3.10.105.10">
    <property type="entry name" value="Dipeptide-binding Protein, Domain 3"/>
    <property type="match status" value="1"/>
</dbReference>
<dbReference type="InterPro" id="IPR000914">
    <property type="entry name" value="SBP_5_dom"/>
</dbReference>
<protein>
    <recommendedName>
        <fullName evidence="4">Solute-binding protein family 5 domain-containing protein</fullName>
    </recommendedName>
</protein>
<dbReference type="Gene3D" id="3.90.76.10">
    <property type="entry name" value="Dipeptide-binding Protein, Domain 1"/>
    <property type="match status" value="1"/>
</dbReference>
<dbReference type="Gene3D" id="3.40.190.10">
    <property type="entry name" value="Periplasmic binding protein-like II"/>
    <property type="match status" value="1"/>
</dbReference>
<dbReference type="GO" id="GO:0015833">
    <property type="term" value="P:peptide transport"/>
    <property type="evidence" value="ECO:0007669"/>
    <property type="project" value="TreeGrafter"/>
</dbReference>
<feature type="non-terminal residue" evidence="5">
    <location>
        <position position="1"/>
    </location>
</feature>
<gene>
    <name evidence="5" type="ORF">METZ01_LOCUS410719</name>
</gene>
<sequence>LLKDETKTLAEAANMQQWIADIQKIDDLTIQFDLKSPNPRFQLDYFSVRVWGNVVILPEHIWKDKDPFTFNFYNPSKNWPLGTGPYQLASASENEFVYDRRDDWWGTKAGFHQALPAPKRLIWIVTGAEENRSLLVADSQLDSVGGITLGAFEAIQAINRNVIAWKSHMPFVWLDPCPRQMSLNHTTKPWNSPDMRKALSLMIDRQQLVEIAYEGTSIPSKTLFVEYAGMEPYINTIKNLWINPTANVKSGQRLIEENGWRINTNGFYQKNDTLLSL</sequence>
<evidence type="ECO:0000256" key="1">
    <source>
        <dbReference type="ARBA" id="ARBA00005695"/>
    </source>
</evidence>
<keyword evidence="2" id="KW-0813">Transport</keyword>
<dbReference type="SUPFAM" id="SSF53850">
    <property type="entry name" value="Periplasmic binding protein-like II"/>
    <property type="match status" value="1"/>
</dbReference>
<accession>A0A382WHN7</accession>
<evidence type="ECO:0000313" key="5">
    <source>
        <dbReference type="EMBL" id="SVD57865.1"/>
    </source>
</evidence>
<reference evidence="5" key="1">
    <citation type="submission" date="2018-05" db="EMBL/GenBank/DDBJ databases">
        <authorList>
            <person name="Lanie J.A."/>
            <person name="Ng W.-L."/>
            <person name="Kazmierczak K.M."/>
            <person name="Andrzejewski T.M."/>
            <person name="Davidsen T.M."/>
            <person name="Wayne K.J."/>
            <person name="Tettelin H."/>
            <person name="Glass J.I."/>
            <person name="Rusch D."/>
            <person name="Podicherti R."/>
            <person name="Tsui H.-C.T."/>
            <person name="Winkler M.E."/>
        </authorList>
    </citation>
    <scope>NUCLEOTIDE SEQUENCE</scope>
</reference>
<evidence type="ECO:0000259" key="4">
    <source>
        <dbReference type="Pfam" id="PF00496"/>
    </source>
</evidence>
<dbReference type="PANTHER" id="PTHR30290:SF9">
    <property type="entry name" value="OLIGOPEPTIDE-BINDING PROTEIN APPA"/>
    <property type="match status" value="1"/>
</dbReference>
<comment type="similarity">
    <text evidence="1">Belongs to the bacterial solute-binding protein 5 family.</text>
</comment>
<dbReference type="GO" id="GO:1904680">
    <property type="term" value="F:peptide transmembrane transporter activity"/>
    <property type="evidence" value="ECO:0007669"/>
    <property type="project" value="TreeGrafter"/>
</dbReference>
<dbReference type="AlphaFoldDB" id="A0A382WHN7"/>
<dbReference type="EMBL" id="UINC01159651">
    <property type="protein sequence ID" value="SVD57865.1"/>
    <property type="molecule type" value="Genomic_DNA"/>
</dbReference>
<feature type="non-terminal residue" evidence="5">
    <location>
        <position position="277"/>
    </location>
</feature>
<dbReference type="Pfam" id="PF00496">
    <property type="entry name" value="SBP_bac_5"/>
    <property type="match status" value="1"/>
</dbReference>
<proteinExistence type="inferred from homology"/>
<feature type="domain" description="Solute-binding protein family 5" evidence="4">
    <location>
        <begin position="11"/>
        <end position="269"/>
    </location>
</feature>
<organism evidence="5">
    <name type="scientific">marine metagenome</name>
    <dbReference type="NCBI Taxonomy" id="408172"/>
    <lineage>
        <taxon>unclassified sequences</taxon>
        <taxon>metagenomes</taxon>
        <taxon>ecological metagenomes</taxon>
    </lineage>
</organism>
<dbReference type="InterPro" id="IPR039424">
    <property type="entry name" value="SBP_5"/>
</dbReference>
<name>A0A382WHN7_9ZZZZ</name>
<keyword evidence="3" id="KW-0732">Signal</keyword>
<evidence type="ECO:0000256" key="2">
    <source>
        <dbReference type="ARBA" id="ARBA00022448"/>
    </source>
</evidence>
<evidence type="ECO:0000256" key="3">
    <source>
        <dbReference type="ARBA" id="ARBA00022729"/>
    </source>
</evidence>
<dbReference type="PANTHER" id="PTHR30290">
    <property type="entry name" value="PERIPLASMIC BINDING COMPONENT OF ABC TRANSPORTER"/>
    <property type="match status" value="1"/>
</dbReference>